<dbReference type="InterPro" id="IPR000587">
    <property type="entry name" value="Creatinase_N"/>
</dbReference>
<keyword evidence="11" id="KW-1185">Reference proteome</keyword>
<accession>A0A2S5BAP1</accession>
<evidence type="ECO:0000256" key="5">
    <source>
        <dbReference type="ARBA" id="ARBA00023211"/>
    </source>
</evidence>
<dbReference type="InterPro" id="IPR000994">
    <property type="entry name" value="Pept_M24"/>
</dbReference>
<dbReference type="GO" id="GO:0046872">
    <property type="term" value="F:metal ion binding"/>
    <property type="evidence" value="ECO:0007669"/>
    <property type="project" value="UniProtKB-KW"/>
</dbReference>
<dbReference type="InterPro" id="IPR032416">
    <property type="entry name" value="Peptidase_M24_C"/>
</dbReference>
<dbReference type="InterPro" id="IPR050422">
    <property type="entry name" value="X-Pro_aminopeptidase_P"/>
</dbReference>
<proteinExistence type="inferred from homology"/>
<dbReference type="Pfam" id="PF00557">
    <property type="entry name" value="Peptidase_M24"/>
    <property type="match status" value="1"/>
</dbReference>
<dbReference type="InterPro" id="IPR036005">
    <property type="entry name" value="Creatinase/aminopeptidase-like"/>
</dbReference>
<dbReference type="Gene3D" id="3.90.230.10">
    <property type="entry name" value="Creatinase/methionine aminopeptidase superfamily"/>
    <property type="match status" value="1"/>
</dbReference>
<dbReference type="FunFam" id="3.90.230.10:FF:000007">
    <property type="entry name" value="Xaa-Pro aminopeptidase P"/>
    <property type="match status" value="1"/>
</dbReference>
<dbReference type="InterPro" id="IPR029149">
    <property type="entry name" value="Creatin/AminoP/Spt16_N"/>
</dbReference>
<dbReference type="GO" id="GO:0070006">
    <property type="term" value="F:metalloaminopeptidase activity"/>
    <property type="evidence" value="ECO:0007669"/>
    <property type="project" value="InterPro"/>
</dbReference>
<evidence type="ECO:0000259" key="8">
    <source>
        <dbReference type="Pfam" id="PF01321"/>
    </source>
</evidence>
<reference evidence="10 11" key="1">
    <citation type="journal article" date="2018" name="Front. Microbiol.">
        <title>Prospects for Fungal Bioremediation of Acidic Radioactive Waste Sites: Characterization and Genome Sequence of Rhodotorula taiwanensis MD1149.</title>
        <authorList>
            <person name="Tkavc R."/>
            <person name="Matrosova V.Y."/>
            <person name="Grichenko O.E."/>
            <person name="Gostincar C."/>
            <person name="Volpe R.P."/>
            <person name="Klimenkova P."/>
            <person name="Gaidamakova E.K."/>
            <person name="Zhou C.E."/>
            <person name="Stewart B.J."/>
            <person name="Lyman M.G."/>
            <person name="Malfatti S.A."/>
            <person name="Rubinfeld B."/>
            <person name="Courtot M."/>
            <person name="Singh J."/>
            <person name="Dalgard C.L."/>
            <person name="Hamilton T."/>
            <person name="Frey K.G."/>
            <person name="Gunde-Cimerman N."/>
            <person name="Dugan L."/>
            <person name="Daly M.J."/>
        </authorList>
    </citation>
    <scope>NUCLEOTIDE SEQUENCE [LARGE SCALE GENOMIC DNA]</scope>
    <source>
        <strain evidence="10 11">MD1149</strain>
    </source>
</reference>
<keyword evidence="5" id="KW-0464">Manganese</keyword>
<evidence type="ECO:0000259" key="9">
    <source>
        <dbReference type="Pfam" id="PF16188"/>
    </source>
</evidence>
<dbReference type="Pfam" id="PF16189">
    <property type="entry name" value="Creatinase_N_2"/>
    <property type="match status" value="1"/>
</dbReference>
<evidence type="ECO:0000256" key="2">
    <source>
        <dbReference type="ARBA" id="ARBA00008766"/>
    </source>
</evidence>
<dbReference type="OrthoDB" id="9995434at2759"/>
<evidence type="ECO:0000313" key="11">
    <source>
        <dbReference type="Proteomes" id="UP000237144"/>
    </source>
</evidence>
<dbReference type="EMBL" id="PJQD01000034">
    <property type="protein sequence ID" value="POY73845.1"/>
    <property type="molecule type" value="Genomic_DNA"/>
</dbReference>
<organism evidence="10 11">
    <name type="scientific">Rhodotorula taiwanensis</name>
    <dbReference type="NCBI Taxonomy" id="741276"/>
    <lineage>
        <taxon>Eukaryota</taxon>
        <taxon>Fungi</taxon>
        <taxon>Dikarya</taxon>
        <taxon>Basidiomycota</taxon>
        <taxon>Pucciniomycotina</taxon>
        <taxon>Microbotryomycetes</taxon>
        <taxon>Sporidiobolales</taxon>
        <taxon>Sporidiobolaceae</taxon>
        <taxon>Rhodotorula</taxon>
    </lineage>
</organism>
<dbReference type="FunFam" id="3.40.350.10:FF:000003">
    <property type="entry name" value="Xaa-pro aminopeptidase P"/>
    <property type="match status" value="1"/>
</dbReference>
<evidence type="ECO:0000256" key="1">
    <source>
        <dbReference type="ARBA" id="ARBA00001936"/>
    </source>
</evidence>
<dbReference type="STRING" id="741276.A0A2S5BAP1"/>
<evidence type="ECO:0008006" key="12">
    <source>
        <dbReference type="Google" id="ProtNLM"/>
    </source>
</evidence>
<evidence type="ECO:0000256" key="6">
    <source>
        <dbReference type="SAM" id="MobiDB-lite"/>
    </source>
</evidence>
<sequence length="666" mass="74204">MGILSCFAPLLGQASSAASVYSDSTLVGSVQPVKGEKGDGAGLNVVHHAVSPRDASNRLNATKAKLEALRQELDKEGLQAYIVPTADAHQSEWVAPCDQRRHWLSGFTGSAGTAVVTPTAAHLFVDTRYWVQAGKEIDGDLWTLEKLGQKDVKNWNEWILTLDKGSKIGIDASLLDYQTGRKLSEQTGEHGLELVFPQDNVVDRIWHDRPERTHEPINIHPLNLHSGGSECSKPAADKVADLRTWLGENYPSDARTHSHYLLSSLNPIAWFLNLRGGDIAFDPVFYAYVLVSLDAITVWIQSESLDDKVIKAIKEFGGEIRDYAKAMDEIPNAVGEHDVLVTDGTVSWAVVDRVGQDKVKIVKSPVETAQAIKNEVEIEGFRRAYLRDGAAWARWQAWLEERVLSGKEITEWDAAEELTKYREPMENFASLAYENISATGENAGESDPDPSPARPIPLSTSTPYLNDSGANYLDGTIDTTRTMHFGKPTAEQKRAFTRVLQGHIAVDRAVFPEGSTGDQLDTLARAALWSDGMNYGHGTGHGVGEYLSVHESQVGIGHNLAYFNTPYVPGHITSNEPGFYEEGSFGIRLESVLVVKEVKTRRQYGDRPWYGFERLTMVPIQTRMIDWTLMTQTEKEWIEDHNRTCERKLLPLVKGDRRAEKWLKRQ</sequence>
<dbReference type="Pfam" id="PF01321">
    <property type="entry name" value="Creatinase_N"/>
    <property type="match status" value="1"/>
</dbReference>
<feature type="region of interest" description="Disordered" evidence="6">
    <location>
        <begin position="439"/>
        <end position="461"/>
    </location>
</feature>
<keyword evidence="4" id="KW-0378">Hydrolase</keyword>
<dbReference type="PANTHER" id="PTHR43763">
    <property type="entry name" value="XAA-PRO AMINOPEPTIDASE 1"/>
    <property type="match status" value="1"/>
</dbReference>
<evidence type="ECO:0000256" key="3">
    <source>
        <dbReference type="ARBA" id="ARBA00022723"/>
    </source>
</evidence>
<evidence type="ECO:0000313" key="10">
    <source>
        <dbReference type="EMBL" id="POY73845.1"/>
    </source>
</evidence>
<gene>
    <name evidence="10" type="ORF">BMF94_3104</name>
</gene>
<dbReference type="SUPFAM" id="SSF53092">
    <property type="entry name" value="Creatinase/prolidase N-terminal domain"/>
    <property type="match status" value="1"/>
</dbReference>
<dbReference type="SUPFAM" id="SSF55920">
    <property type="entry name" value="Creatinase/aminopeptidase"/>
    <property type="match status" value="1"/>
</dbReference>
<dbReference type="GO" id="GO:0005737">
    <property type="term" value="C:cytoplasm"/>
    <property type="evidence" value="ECO:0007669"/>
    <property type="project" value="UniProtKB-ARBA"/>
</dbReference>
<feature type="domain" description="Creatinase N-terminal" evidence="8">
    <location>
        <begin position="66"/>
        <end position="189"/>
    </location>
</feature>
<name>A0A2S5BAP1_9BASI</name>
<dbReference type="AlphaFoldDB" id="A0A2S5BAP1"/>
<evidence type="ECO:0000259" key="7">
    <source>
        <dbReference type="Pfam" id="PF00557"/>
    </source>
</evidence>
<keyword evidence="3" id="KW-0479">Metal-binding</keyword>
<dbReference type="CDD" id="cd01085">
    <property type="entry name" value="APP"/>
    <property type="match status" value="1"/>
</dbReference>
<feature type="domain" description="Peptidase M24" evidence="7">
    <location>
        <begin position="380"/>
        <end position="597"/>
    </location>
</feature>
<comment type="cofactor">
    <cofactor evidence="1">
        <name>Mn(2+)</name>
        <dbReference type="ChEBI" id="CHEBI:29035"/>
    </cofactor>
</comment>
<evidence type="ECO:0000256" key="4">
    <source>
        <dbReference type="ARBA" id="ARBA00022801"/>
    </source>
</evidence>
<dbReference type="InterPro" id="IPR033740">
    <property type="entry name" value="Pept_M24B"/>
</dbReference>
<comment type="similarity">
    <text evidence="2">Belongs to the peptidase M24B family.</text>
</comment>
<dbReference type="Proteomes" id="UP000237144">
    <property type="component" value="Unassembled WGS sequence"/>
</dbReference>
<dbReference type="Gene3D" id="3.40.350.10">
    <property type="entry name" value="Creatinase/prolidase N-terminal domain"/>
    <property type="match status" value="2"/>
</dbReference>
<protein>
    <recommendedName>
        <fullName evidence="12">Xaa-Pro aminopeptidase</fullName>
    </recommendedName>
</protein>
<dbReference type="PANTHER" id="PTHR43763:SF17">
    <property type="entry name" value="AMINOPEPTIDASE P, CYTOPLASMIC-RELATED"/>
    <property type="match status" value="1"/>
</dbReference>
<comment type="caution">
    <text evidence="10">The sequence shown here is derived from an EMBL/GenBank/DDBJ whole genome shotgun (WGS) entry which is preliminary data.</text>
</comment>
<dbReference type="Pfam" id="PF16188">
    <property type="entry name" value="Peptidase_M24_C"/>
    <property type="match status" value="1"/>
</dbReference>
<feature type="domain" description="Peptidase M24 C-terminal" evidence="9">
    <location>
        <begin position="608"/>
        <end position="666"/>
    </location>
</feature>